<dbReference type="PRINTS" id="PR00176">
    <property type="entry name" value="NANEUSMPORT"/>
</dbReference>
<dbReference type="PROSITE" id="PS50267">
    <property type="entry name" value="NA_NEUROTRAN_SYMP_3"/>
    <property type="match status" value="1"/>
</dbReference>
<evidence type="ECO:0000256" key="5">
    <source>
        <dbReference type="ARBA" id="ARBA00023136"/>
    </source>
</evidence>
<keyword evidence="4 7" id="KW-1133">Transmembrane helix</keyword>
<dbReference type="InterPro" id="IPR037272">
    <property type="entry name" value="SNS_sf"/>
</dbReference>
<feature type="transmembrane region" description="Helical" evidence="7">
    <location>
        <begin position="507"/>
        <end position="530"/>
    </location>
</feature>
<keyword evidence="2 6" id="KW-0813">Transport</keyword>
<proteinExistence type="inferred from homology"/>
<reference evidence="8" key="1">
    <citation type="submission" date="2023-07" db="EMBL/GenBank/DDBJ databases">
        <authorList>
            <consortium name="AG Swart"/>
            <person name="Singh M."/>
            <person name="Singh A."/>
            <person name="Seah K."/>
            <person name="Emmerich C."/>
        </authorList>
    </citation>
    <scope>NUCLEOTIDE SEQUENCE</scope>
    <source>
        <strain evidence="8">DP1</strain>
    </source>
</reference>
<feature type="transmembrane region" description="Helical" evidence="7">
    <location>
        <begin position="473"/>
        <end position="495"/>
    </location>
</feature>
<comment type="subcellular location">
    <subcellularLocation>
        <location evidence="1">Membrane</location>
        <topology evidence="1">Multi-pass membrane protein</topology>
    </subcellularLocation>
</comment>
<keyword evidence="5 7" id="KW-0472">Membrane</keyword>
<evidence type="ECO:0000256" key="4">
    <source>
        <dbReference type="ARBA" id="ARBA00022989"/>
    </source>
</evidence>
<gene>
    <name evidence="8" type="ORF">ECRASSUSDP1_LOCUS5465</name>
</gene>
<dbReference type="CDD" id="cd10324">
    <property type="entry name" value="SLC6sbd"/>
    <property type="match status" value="1"/>
</dbReference>
<dbReference type="EMBL" id="CAMPGE010005275">
    <property type="protein sequence ID" value="CAI2364123.1"/>
    <property type="molecule type" value="Genomic_DNA"/>
</dbReference>
<feature type="transmembrane region" description="Helical" evidence="7">
    <location>
        <begin position="72"/>
        <end position="92"/>
    </location>
</feature>
<dbReference type="AlphaFoldDB" id="A0AAD1X5T1"/>
<name>A0AAD1X5T1_EUPCR</name>
<comment type="caution">
    <text evidence="8">The sequence shown here is derived from an EMBL/GenBank/DDBJ whole genome shotgun (WGS) entry which is preliminary data.</text>
</comment>
<evidence type="ECO:0000256" key="3">
    <source>
        <dbReference type="ARBA" id="ARBA00022692"/>
    </source>
</evidence>
<feature type="transmembrane region" description="Helical" evidence="7">
    <location>
        <begin position="215"/>
        <end position="236"/>
    </location>
</feature>
<protein>
    <recommendedName>
        <fullName evidence="6">Transporter</fullName>
    </recommendedName>
</protein>
<feature type="transmembrane region" description="Helical" evidence="7">
    <location>
        <begin position="190"/>
        <end position="208"/>
    </location>
</feature>
<feature type="transmembrane region" description="Helical" evidence="7">
    <location>
        <begin position="433"/>
        <end position="453"/>
    </location>
</feature>
<feature type="transmembrane region" description="Helical" evidence="7">
    <location>
        <begin position="41"/>
        <end position="60"/>
    </location>
</feature>
<evidence type="ECO:0000313" key="8">
    <source>
        <dbReference type="EMBL" id="CAI2364123.1"/>
    </source>
</evidence>
<dbReference type="Pfam" id="PF00209">
    <property type="entry name" value="SNF"/>
    <property type="match status" value="1"/>
</dbReference>
<feature type="transmembrane region" description="Helical" evidence="7">
    <location>
        <begin position="113"/>
        <end position="142"/>
    </location>
</feature>
<evidence type="ECO:0000256" key="7">
    <source>
        <dbReference type="SAM" id="Phobius"/>
    </source>
</evidence>
<dbReference type="GO" id="GO:0035725">
    <property type="term" value="P:sodium ion transmembrane transport"/>
    <property type="evidence" value="ECO:0007669"/>
    <property type="project" value="TreeGrafter"/>
</dbReference>
<keyword evidence="6" id="KW-0769">Symport</keyword>
<evidence type="ECO:0000313" key="9">
    <source>
        <dbReference type="Proteomes" id="UP001295684"/>
    </source>
</evidence>
<dbReference type="PANTHER" id="PTHR11616:SF240">
    <property type="entry name" value="BLOATED TUBULES, ISOFORM B-RELATED"/>
    <property type="match status" value="1"/>
</dbReference>
<feature type="transmembrane region" description="Helical" evidence="7">
    <location>
        <begin position="357"/>
        <end position="378"/>
    </location>
</feature>
<evidence type="ECO:0000256" key="2">
    <source>
        <dbReference type="ARBA" id="ARBA00022448"/>
    </source>
</evidence>
<keyword evidence="9" id="KW-1185">Reference proteome</keyword>
<dbReference type="GO" id="GO:0005886">
    <property type="term" value="C:plasma membrane"/>
    <property type="evidence" value="ECO:0007669"/>
    <property type="project" value="TreeGrafter"/>
</dbReference>
<dbReference type="Proteomes" id="UP001295684">
    <property type="component" value="Unassembled WGS sequence"/>
</dbReference>
<sequence length="565" mass="64831">MNRNEDSSSNSRGESYQLQSFEISRETYDNNKAKGTYNNKIEFLLSTLGYAVSYGNIWRFPYMLYQHGGGAFFVPYLTCLIIYVFPSFYLEVAYGQMYRKALHRYYDTINPKLLGLTFTVAAICFFTGTYFLCLISWCFAFLLNSFQDPLPWAPKVNEDGKIEVFSNRYFVGEFLDKSDSLFDIRSYNPTIMFSLVLIMAFVFFTLYRGIHSAKYVSYFVVPLPYFILGVFFIKGITLEGFSSGWAYLYKPDWSKLWTLSIWSDGAGQAIFSSGLANNTLIKFASHRKNDEPLLSSSILLPCLNFATSLFASLALFSFVGHASYTSGIPIDDMNVQGMELSFVVYPALINTLPWPNLWSILFFTMMTSLGLGTEYIYVEVCSDIFHGVCNRRKKFKGKKIVMTLIFCLIILILNLAFFASSAGYYWLKYVDRYSATINLVVFSFVQIVLFVYFLPLEDLLKRIKKFGETTPKLYVICLKYICPVFALFLSTMAVYGDITRKDKPKETIDVIVCNIIFAIPLLSFLIVFVWNPFGRYDLENKAEYRSASLLDDGEEKKESSQFGDQ</sequence>
<organism evidence="8 9">
    <name type="scientific">Euplotes crassus</name>
    <dbReference type="NCBI Taxonomy" id="5936"/>
    <lineage>
        <taxon>Eukaryota</taxon>
        <taxon>Sar</taxon>
        <taxon>Alveolata</taxon>
        <taxon>Ciliophora</taxon>
        <taxon>Intramacronucleata</taxon>
        <taxon>Spirotrichea</taxon>
        <taxon>Hypotrichia</taxon>
        <taxon>Euplotida</taxon>
        <taxon>Euplotidae</taxon>
        <taxon>Moneuplotes</taxon>
    </lineage>
</organism>
<dbReference type="InterPro" id="IPR000175">
    <property type="entry name" value="Na/ntran_symport"/>
</dbReference>
<dbReference type="GO" id="GO:0015293">
    <property type="term" value="F:symporter activity"/>
    <property type="evidence" value="ECO:0007669"/>
    <property type="project" value="UniProtKB-KW"/>
</dbReference>
<evidence type="ECO:0000256" key="6">
    <source>
        <dbReference type="RuleBase" id="RU003732"/>
    </source>
</evidence>
<feature type="transmembrane region" description="Helical" evidence="7">
    <location>
        <begin position="399"/>
        <end position="427"/>
    </location>
</feature>
<feature type="transmembrane region" description="Helical" evidence="7">
    <location>
        <begin position="298"/>
        <end position="319"/>
    </location>
</feature>
<dbReference type="PANTHER" id="PTHR11616">
    <property type="entry name" value="SODIUM/CHLORIDE DEPENDENT TRANSPORTER"/>
    <property type="match status" value="1"/>
</dbReference>
<dbReference type="SUPFAM" id="SSF161070">
    <property type="entry name" value="SNF-like"/>
    <property type="match status" value="1"/>
</dbReference>
<feature type="transmembrane region" description="Helical" evidence="7">
    <location>
        <begin position="256"/>
        <end position="277"/>
    </location>
</feature>
<evidence type="ECO:0000256" key="1">
    <source>
        <dbReference type="ARBA" id="ARBA00004141"/>
    </source>
</evidence>
<comment type="similarity">
    <text evidence="6">Belongs to the sodium:neurotransmitter symporter (SNF) (TC 2.A.22) family.</text>
</comment>
<accession>A0AAD1X5T1</accession>
<keyword evidence="3 6" id="KW-0812">Transmembrane</keyword>
<dbReference type="PROSITE" id="PS00610">
    <property type="entry name" value="NA_NEUROTRAN_SYMP_1"/>
    <property type="match status" value="1"/>
</dbReference>